<dbReference type="KEGG" id="gfm:Enr17x_10020"/>
<accession>A0A518I7C6</accession>
<dbReference type="EMBL" id="CP037452">
    <property type="protein sequence ID" value="QDV48987.1"/>
    <property type="molecule type" value="Genomic_DNA"/>
</dbReference>
<organism evidence="2 3">
    <name type="scientific">Gimesia fumaroli</name>
    <dbReference type="NCBI Taxonomy" id="2527976"/>
    <lineage>
        <taxon>Bacteria</taxon>
        <taxon>Pseudomonadati</taxon>
        <taxon>Planctomycetota</taxon>
        <taxon>Planctomycetia</taxon>
        <taxon>Planctomycetales</taxon>
        <taxon>Planctomycetaceae</taxon>
        <taxon>Gimesia</taxon>
    </lineage>
</organism>
<keyword evidence="1" id="KW-0472">Membrane</keyword>
<name>A0A518I7C6_9PLAN</name>
<protein>
    <submittedName>
        <fullName evidence="2">Uncharacterized protein</fullName>
    </submittedName>
</protein>
<evidence type="ECO:0000313" key="2">
    <source>
        <dbReference type="EMBL" id="QDV48987.1"/>
    </source>
</evidence>
<dbReference type="RefSeq" id="WP_145306387.1">
    <property type="nucleotide sequence ID" value="NZ_CP037452.1"/>
</dbReference>
<dbReference type="Proteomes" id="UP000318313">
    <property type="component" value="Chromosome"/>
</dbReference>
<evidence type="ECO:0000256" key="1">
    <source>
        <dbReference type="SAM" id="Phobius"/>
    </source>
</evidence>
<dbReference type="AlphaFoldDB" id="A0A518I7C6"/>
<reference evidence="2 3" key="1">
    <citation type="submission" date="2019-03" db="EMBL/GenBank/DDBJ databases">
        <title>Deep-cultivation of Planctomycetes and their phenomic and genomic characterization uncovers novel biology.</title>
        <authorList>
            <person name="Wiegand S."/>
            <person name="Jogler M."/>
            <person name="Boedeker C."/>
            <person name="Pinto D."/>
            <person name="Vollmers J."/>
            <person name="Rivas-Marin E."/>
            <person name="Kohn T."/>
            <person name="Peeters S.H."/>
            <person name="Heuer A."/>
            <person name="Rast P."/>
            <person name="Oberbeckmann S."/>
            <person name="Bunk B."/>
            <person name="Jeske O."/>
            <person name="Meyerdierks A."/>
            <person name="Storesund J.E."/>
            <person name="Kallscheuer N."/>
            <person name="Luecker S."/>
            <person name="Lage O.M."/>
            <person name="Pohl T."/>
            <person name="Merkel B.J."/>
            <person name="Hornburger P."/>
            <person name="Mueller R.-W."/>
            <person name="Bruemmer F."/>
            <person name="Labrenz M."/>
            <person name="Spormann A.M."/>
            <person name="Op den Camp H."/>
            <person name="Overmann J."/>
            <person name="Amann R."/>
            <person name="Jetten M.S.M."/>
            <person name="Mascher T."/>
            <person name="Medema M.H."/>
            <person name="Devos D.P."/>
            <person name="Kaster A.-K."/>
            <person name="Ovreas L."/>
            <person name="Rohde M."/>
            <person name="Galperin M.Y."/>
            <person name="Jogler C."/>
        </authorList>
    </citation>
    <scope>NUCLEOTIDE SEQUENCE [LARGE SCALE GENOMIC DNA]</scope>
    <source>
        <strain evidence="2 3">Enr17</strain>
    </source>
</reference>
<keyword evidence="1" id="KW-0812">Transmembrane</keyword>
<gene>
    <name evidence="2" type="ORF">Enr17x_10020</name>
</gene>
<keyword evidence="1" id="KW-1133">Transmembrane helix</keyword>
<keyword evidence="3" id="KW-1185">Reference proteome</keyword>
<evidence type="ECO:0000313" key="3">
    <source>
        <dbReference type="Proteomes" id="UP000318313"/>
    </source>
</evidence>
<proteinExistence type="predicted"/>
<sequence length="163" mass="18437">MVIIYLIIFLLVAVVVVAIGATVLAIILQWQANKVIQQHGGLKLIHEINSELQGKEYSLVSLSNKVGKPEVWIFPQDVGEQWESKIHLRNASPNRASSLKHTITLFRETWSNEYGLILKPDDELFVAIADMSQALDLVEKKIGYPAVRKIDFACINIDWEEID</sequence>
<dbReference type="OrthoDB" id="273308at2"/>
<feature type="transmembrane region" description="Helical" evidence="1">
    <location>
        <begin position="6"/>
        <end position="28"/>
    </location>
</feature>